<proteinExistence type="predicted"/>
<reference evidence="2" key="1">
    <citation type="journal article" date="2021" name="Nat. Commun.">
        <title>Genetic determinants of endophytism in the Arabidopsis root mycobiome.</title>
        <authorList>
            <person name="Mesny F."/>
            <person name="Miyauchi S."/>
            <person name="Thiergart T."/>
            <person name="Pickel B."/>
            <person name="Atanasova L."/>
            <person name="Karlsson M."/>
            <person name="Huettel B."/>
            <person name="Barry K.W."/>
            <person name="Haridas S."/>
            <person name="Chen C."/>
            <person name="Bauer D."/>
            <person name="Andreopoulos W."/>
            <person name="Pangilinan J."/>
            <person name="LaButti K."/>
            <person name="Riley R."/>
            <person name="Lipzen A."/>
            <person name="Clum A."/>
            <person name="Drula E."/>
            <person name="Henrissat B."/>
            <person name="Kohler A."/>
            <person name="Grigoriev I.V."/>
            <person name="Martin F.M."/>
            <person name="Hacquard S."/>
        </authorList>
    </citation>
    <scope>NUCLEOTIDE SEQUENCE</scope>
    <source>
        <strain evidence="2">MPI-CAGE-CH-0243</strain>
    </source>
</reference>
<accession>A0A9P9EBQ3</accession>
<dbReference type="EMBL" id="JAGMWT010000002">
    <property type="protein sequence ID" value="KAH7134935.1"/>
    <property type="molecule type" value="Genomic_DNA"/>
</dbReference>
<evidence type="ECO:0000313" key="2">
    <source>
        <dbReference type="EMBL" id="KAH7134935.1"/>
    </source>
</evidence>
<sequence length="338" mass="38365">MVELNGQDMTQIGRAEHVKPVRVRERNNYDKIECNTNQQARQCHRYDKSHKAQNIRSKAEWKEVRNLAGEASDGHVDPHRQFNPQYRASKKYQGQGSGHPEETANLVDSATLPDGHRLGPSIENDSKLAGPPSAERSIIQPRIPKKSFVRVKRSHLTFARDLSRRIAVNYQEEIDADDTDFDEDTPNHLDSEMLPEGDKLELRNQNSVKVADAPLDDTKKPFVRIKRSDLTYARDLSKRIVVDHQQKIVPGHRSRKTTITKRVEQPQVPSEEDRPLQEAVSASSHRHRIAGSILKNRNVTSEGTERNEKSATLSASTVHPKAKAKKVRFQLPGEARQV</sequence>
<feature type="region of interest" description="Disordered" evidence="1">
    <location>
        <begin position="90"/>
        <end position="136"/>
    </location>
</feature>
<evidence type="ECO:0000256" key="1">
    <source>
        <dbReference type="SAM" id="MobiDB-lite"/>
    </source>
</evidence>
<organism evidence="2 3">
    <name type="scientific">Dendryphion nanum</name>
    <dbReference type="NCBI Taxonomy" id="256645"/>
    <lineage>
        <taxon>Eukaryota</taxon>
        <taxon>Fungi</taxon>
        <taxon>Dikarya</taxon>
        <taxon>Ascomycota</taxon>
        <taxon>Pezizomycotina</taxon>
        <taxon>Dothideomycetes</taxon>
        <taxon>Pleosporomycetidae</taxon>
        <taxon>Pleosporales</taxon>
        <taxon>Torulaceae</taxon>
        <taxon>Dendryphion</taxon>
    </lineage>
</organism>
<protein>
    <submittedName>
        <fullName evidence="2">Uncharacterized protein</fullName>
    </submittedName>
</protein>
<comment type="caution">
    <text evidence="2">The sequence shown here is derived from an EMBL/GenBank/DDBJ whole genome shotgun (WGS) entry which is preliminary data.</text>
</comment>
<gene>
    <name evidence="2" type="ORF">B0J11DRAFT_501793</name>
</gene>
<evidence type="ECO:0000313" key="3">
    <source>
        <dbReference type="Proteomes" id="UP000700596"/>
    </source>
</evidence>
<keyword evidence="3" id="KW-1185">Reference proteome</keyword>
<feature type="region of interest" description="Disordered" evidence="1">
    <location>
        <begin position="251"/>
        <end position="338"/>
    </location>
</feature>
<dbReference type="Proteomes" id="UP000700596">
    <property type="component" value="Unassembled WGS sequence"/>
</dbReference>
<name>A0A9P9EBQ3_9PLEO</name>
<dbReference type="AlphaFoldDB" id="A0A9P9EBQ3"/>